<feature type="domain" description="Acyl-CoA dehydrogenase/oxidase C-terminal" evidence="7">
    <location>
        <begin position="235"/>
        <end position="363"/>
    </location>
</feature>
<dbReference type="InterPro" id="IPR006091">
    <property type="entry name" value="Acyl-CoA_Oxase/DH_mid-dom"/>
</dbReference>
<dbReference type="GO" id="GO:0050660">
    <property type="term" value="F:flavin adenine dinucleotide binding"/>
    <property type="evidence" value="ECO:0007669"/>
    <property type="project" value="InterPro"/>
</dbReference>
<dbReference type="InterPro" id="IPR046373">
    <property type="entry name" value="Acyl-CoA_Oxase/DH_mid-dom_sf"/>
</dbReference>
<dbReference type="PANTHER" id="PTHR43884">
    <property type="entry name" value="ACYL-COA DEHYDROGENASE"/>
    <property type="match status" value="1"/>
</dbReference>
<dbReference type="Pfam" id="PF02770">
    <property type="entry name" value="Acyl-CoA_dh_M"/>
    <property type="match status" value="1"/>
</dbReference>
<dbReference type="Gene3D" id="1.10.540.10">
    <property type="entry name" value="Acyl-CoA dehydrogenase/oxidase, N-terminal domain"/>
    <property type="match status" value="1"/>
</dbReference>
<feature type="domain" description="Acyl-CoA oxidase/dehydrogenase middle" evidence="8">
    <location>
        <begin position="131"/>
        <end position="207"/>
    </location>
</feature>
<dbReference type="PANTHER" id="PTHR43884:SF20">
    <property type="entry name" value="ACYL-COA DEHYDROGENASE FADE28"/>
    <property type="match status" value="1"/>
</dbReference>
<dbReference type="CDD" id="cd00567">
    <property type="entry name" value="ACAD"/>
    <property type="match status" value="1"/>
</dbReference>
<comment type="similarity">
    <text evidence="2 6">Belongs to the acyl-CoA dehydrogenase family.</text>
</comment>
<dbReference type="SUPFAM" id="SSF47203">
    <property type="entry name" value="Acyl-CoA dehydrogenase C-terminal domain-like"/>
    <property type="match status" value="1"/>
</dbReference>
<dbReference type="Gene3D" id="1.20.140.10">
    <property type="entry name" value="Butyryl-CoA Dehydrogenase, subunit A, domain 3"/>
    <property type="match status" value="1"/>
</dbReference>
<evidence type="ECO:0000256" key="6">
    <source>
        <dbReference type="RuleBase" id="RU362125"/>
    </source>
</evidence>
<evidence type="ECO:0000256" key="1">
    <source>
        <dbReference type="ARBA" id="ARBA00001974"/>
    </source>
</evidence>
<keyword evidence="4 6" id="KW-0274">FAD</keyword>
<evidence type="ECO:0000256" key="3">
    <source>
        <dbReference type="ARBA" id="ARBA00022630"/>
    </source>
</evidence>
<evidence type="ECO:0000313" key="11">
    <source>
        <dbReference type="Proteomes" id="UP000051677"/>
    </source>
</evidence>
<dbReference type="InterPro" id="IPR009075">
    <property type="entry name" value="AcylCo_DH/oxidase_C"/>
</dbReference>
<dbReference type="InterPro" id="IPR036250">
    <property type="entry name" value="AcylCo_DH-like_C"/>
</dbReference>
<dbReference type="Pfam" id="PF00441">
    <property type="entry name" value="Acyl-CoA_dh_1"/>
    <property type="match status" value="1"/>
</dbReference>
<keyword evidence="5 6" id="KW-0560">Oxidoreductase</keyword>
<name>A0A0Q2QD28_MYCGO</name>
<proteinExistence type="inferred from homology"/>
<evidence type="ECO:0000313" key="10">
    <source>
        <dbReference type="EMBL" id="KQH77605.1"/>
    </source>
</evidence>
<dbReference type="InterPro" id="IPR037069">
    <property type="entry name" value="AcylCoA_DH/ox_N_sf"/>
</dbReference>
<dbReference type="AlphaFoldDB" id="A0A0Q2QD28"/>
<dbReference type="SUPFAM" id="SSF56645">
    <property type="entry name" value="Acyl-CoA dehydrogenase NM domain-like"/>
    <property type="match status" value="1"/>
</dbReference>
<evidence type="ECO:0000259" key="8">
    <source>
        <dbReference type="Pfam" id="PF02770"/>
    </source>
</evidence>
<feature type="domain" description="Acyl-CoA dehydrogenase/oxidase N-terminal" evidence="9">
    <location>
        <begin position="6"/>
        <end position="121"/>
    </location>
</feature>
<dbReference type="OrthoDB" id="4319499at2"/>
<comment type="cofactor">
    <cofactor evidence="1 6">
        <name>FAD</name>
        <dbReference type="ChEBI" id="CHEBI:57692"/>
    </cofactor>
</comment>
<evidence type="ECO:0000259" key="7">
    <source>
        <dbReference type="Pfam" id="PF00441"/>
    </source>
</evidence>
<evidence type="ECO:0000256" key="5">
    <source>
        <dbReference type="ARBA" id="ARBA00023002"/>
    </source>
</evidence>
<dbReference type="EMBL" id="LKTM01000310">
    <property type="protein sequence ID" value="KQH77605.1"/>
    <property type="molecule type" value="Genomic_DNA"/>
</dbReference>
<gene>
    <name evidence="10" type="ORF">AO501_33520</name>
</gene>
<dbReference type="RefSeq" id="WP_055579523.1">
    <property type="nucleotide sequence ID" value="NZ_LKTM01000310.1"/>
</dbReference>
<reference evidence="10 11" key="1">
    <citation type="submission" date="2015-10" db="EMBL/GenBank/DDBJ databases">
        <title>Mycobacterium gordonae draft genome assembly.</title>
        <authorList>
            <person name="Ustinova V."/>
            <person name="Smirnova T."/>
            <person name="Blagodatskikh K."/>
            <person name="Varlamov D."/>
            <person name="Larionova E."/>
            <person name="Chernousova L."/>
        </authorList>
    </citation>
    <scope>NUCLEOTIDE SEQUENCE [LARGE SCALE GENOMIC DNA]</scope>
    <source>
        <strain evidence="10 11">CTRI 14-8773</strain>
    </source>
</reference>
<dbReference type="GO" id="GO:0003995">
    <property type="term" value="F:acyl-CoA dehydrogenase activity"/>
    <property type="evidence" value="ECO:0007669"/>
    <property type="project" value="TreeGrafter"/>
</dbReference>
<evidence type="ECO:0000259" key="9">
    <source>
        <dbReference type="Pfam" id="PF02771"/>
    </source>
</evidence>
<accession>A0A0Q2QD28</accession>
<keyword evidence="3 6" id="KW-0285">Flavoprotein</keyword>
<evidence type="ECO:0000256" key="4">
    <source>
        <dbReference type="ARBA" id="ARBA00022827"/>
    </source>
</evidence>
<sequence length="373" mass="39526">MDFSFTEEQETVRKVARQLFEHRATPERLTELEAGLEAGGVRFDRALWSELASSDLLGIALPESVGGSGGGFLELGVLLAEVGFSVAPVPLYPTLVLGADTIARHGDSELQRRYLPKVLDGTAILTAALAEQGNSDPSAPRTTARADGGTWLLHGSKELVPAAQISDAIVISACTEDGPGLFVVETASDGVSVTPARTTNGEPHSDLELTGAVGHRLTESGGADAVESLYTRALVGLCAMQVGVTERALKIAASYTSEREQFGRPIGSFQAVQQRLADAFIDVEAIRWTTWHAAWLIAEGRPASREAAIAKFWAAEAGARVAGSAQQVHGGIGIDVTYPLSRYFLWAKQIELSLGSATQQLTRLGATYPEGSK</sequence>
<dbReference type="Pfam" id="PF02771">
    <property type="entry name" value="Acyl-CoA_dh_N"/>
    <property type="match status" value="1"/>
</dbReference>
<dbReference type="Gene3D" id="2.40.110.10">
    <property type="entry name" value="Butyryl-CoA Dehydrogenase, subunit A, domain 2"/>
    <property type="match status" value="1"/>
</dbReference>
<dbReference type="Proteomes" id="UP000051677">
    <property type="component" value="Unassembled WGS sequence"/>
</dbReference>
<dbReference type="InterPro" id="IPR009100">
    <property type="entry name" value="AcylCoA_DH/oxidase_NM_dom_sf"/>
</dbReference>
<organism evidence="10 11">
    <name type="scientific">Mycobacterium gordonae</name>
    <dbReference type="NCBI Taxonomy" id="1778"/>
    <lineage>
        <taxon>Bacteria</taxon>
        <taxon>Bacillati</taxon>
        <taxon>Actinomycetota</taxon>
        <taxon>Actinomycetes</taxon>
        <taxon>Mycobacteriales</taxon>
        <taxon>Mycobacteriaceae</taxon>
        <taxon>Mycobacterium</taxon>
    </lineage>
</organism>
<comment type="caution">
    <text evidence="10">The sequence shown here is derived from an EMBL/GenBank/DDBJ whole genome shotgun (WGS) entry which is preliminary data.</text>
</comment>
<evidence type="ECO:0000256" key="2">
    <source>
        <dbReference type="ARBA" id="ARBA00009347"/>
    </source>
</evidence>
<dbReference type="InterPro" id="IPR013786">
    <property type="entry name" value="AcylCoA_DH/ox_N"/>
</dbReference>
<protein>
    <submittedName>
        <fullName evidence="10">Acyl-CoA dehydrogenase</fullName>
    </submittedName>
</protein>